<dbReference type="EMBL" id="JAVXUP010001240">
    <property type="protein sequence ID" value="KAK3014205.1"/>
    <property type="molecule type" value="Genomic_DNA"/>
</dbReference>
<keyword evidence="3" id="KW-1185">Reference proteome</keyword>
<accession>A0AA89AT63</accession>
<proteinExistence type="predicted"/>
<name>A0AA89AT63_9ASTE</name>
<dbReference type="InterPro" id="IPR011205">
    <property type="entry name" value="UCP015417_vWA"/>
</dbReference>
<evidence type="ECO:0000313" key="3">
    <source>
        <dbReference type="Proteomes" id="UP001188597"/>
    </source>
</evidence>
<feature type="domain" description="DUF7788" evidence="1">
    <location>
        <begin position="6"/>
        <end position="61"/>
    </location>
</feature>
<organism evidence="2 3">
    <name type="scientific">Escallonia herrerae</name>
    <dbReference type="NCBI Taxonomy" id="1293975"/>
    <lineage>
        <taxon>Eukaryota</taxon>
        <taxon>Viridiplantae</taxon>
        <taxon>Streptophyta</taxon>
        <taxon>Embryophyta</taxon>
        <taxon>Tracheophyta</taxon>
        <taxon>Spermatophyta</taxon>
        <taxon>Magnoliopsida</taxon>
        <taxon>eudicotyledons</taxon>
        <taxon>Gunneridae</taxon>
        <taxon>Pentapetalae</taxon>
        <taxon>asterids</taxon>
        <taxon>campanulids</taxon>
        <taxon>Escalloniales</taxon>
        <taxon>Escalloniaceae</taxon>
        <taxon>Escallonia</taxon>
    </lineage>
</organism>
<sequence length="69" mass="8198">MRLRITDYEAICRKLNENWFGSVPEIVFWILRDSRPTPVPSHQKGVALVSGFSKNFLKFFPQRRWGFEP</sequence>
<reference evidence="2" key="1">
    <citation type="submission" date="2022-12" db="EMBL/GenBank/DDBJ databases">
        <title>Draft genome assemblies for two species of Escallonia (Escalloniales).</title>
        <authorList>
            <person name="Chanderbali A."/>
            <person name="Dervinis C."/>
            <person name="Anghel I."/>
            <person name="Soltis D."/>
            <person name="Soltis P."/>
            <person name="Zapata F."/>
        </authorList>
    </citation>
    <scope>NUCLEOTIDE SEQUENCE</scope>
    <source>
        <strain evidence="2">UCBG64.0493</strain>
        <tissue evidence="2">Leaf</tissue>
    </source>
</reference>
<protein>
    <recommendedName>
        <fullName evidence="1">DUF7788 domain-containing protein</fullName>
    </recommendedName>
</protein>
<dbReference type="PANTHER" id="PTHR31373:SF27">
    <property type="entry name" value="TROVE DOMAIN-CONTAINING PROTEIN"/>
    <property type="match status" value="1"/>
</dbReference>
<dbReference type="Pfam" id="PF25043">
    <property type="entry name" value="DUF7788"/>
    <property type="match status" value="1"/>
</dbReference>
<evidence type="ECO:0000259" key="1">
    <source>
        <dbReference type="Pfam" id="PF25043"/>
    </source>
</evidence>
<dbReference type="InterPro" id="IPR056690">
    <property type="entry name" value="DUF7788"/>
</dbReference>
<dbReference type="Proteomes" id="UP001188597">
    <property type="component" value="Unassembled WGS sequence"/>
</dbReference>
<evidence type="ECO:0000313" key="2">
    <source>
        <dbReference type="EMBL" id="KAK3014205.1"/>
    </source>
</evidence>
<dbReference type="PANTHER" id="PTHR31373">
    <property type="entry name" value="OS06G0652100 PROTEIN"/>
    <property type="match status" value="1"/>
</dbReference>
<gene>
    <name evidence="2" type="ORF">RJ639_008950</name>
</gene>
<dbReference type="AlphaFoldDB" id="A0AA89AT63"/>
<comment type="caution">
    <text evidence="2">The sequence shown here is derived from an EMBL/GenBank/DDBJ whole genome shotgun (WGS) entry which is preliminary data.</text>
</comment>